<dbReference type="AlphaFoldDB" id="A0A2P2QTB5"/>
<organism evidence="1">
    <name type="scientific">Rhizophora mucronata</name>
    <name type="common">Asiatic mangrove</name>
    <dbReference type="NCBI Taxonomy" id="61149"/>
    <lineage>
        <taxon>Eukaryota</taxon>
        <taxon>Viridiplantae</taxon>
        <taxon>Streptophyta</taxon>
        <taxon>Embryophyta</taxon>
        <taxon>Tracheophyta</taxon>
        <taxon>Spermatophyta</taxon>
        <taxon>Magnoliopsida</taxon>
        <taxon>eudicotyledons</taxon>
        <taxon>Gunneridae</taxon>
        <taxon>Pentapetalae</taxon>
        <taxon>rosids</taxon>
        <taxon>fabids</taxon>
        <taxon>Malpighiales</taxon>
        <taxon>Rhizophoraceae</taxon>
        <taxon>Rhizophora</taxon>
    </lineage>
</organism>
<reference evidence="1" key="1">
    <citation type="submission" date="2018-02" db="EMBL/GenBank/DDBJ databases">
        <title>Rhizophora mucronata_Transcriptome.</title>
        <authorList>
            <person name="Meera S.P."/>
            <person name="Sreeshan A."/>
            <person name="Augustine A."/>
        </authorList>
    </citation>
    <scope>NUCLEOTIDE SEQUENCE</scope>
    <source>
        <tissue evidence="1">Leaf</tissue>
    </source>
</reference>
<sequence length="43" mass="5048">MSSLIYECVSDSFWNFWRFPSAIYPSKGWLFITKPSIECPIIS</sequence>
<accession>A0A2P2QTB5</accession>
<protein>
    <submittedName>
        <fullName evidence="1">Uncharacterized protein</fullName>
    </submittedName>
</protein>
<dbReference type="EMBL" id="GGEC01089684">
    <property type="protein sequence ID" value="MBX70168.1"/>
    <property type="molecule type" value="Transcribed_RNA"/>
</dbReference>
<proteinExistence type="predicted"/>
<evidence type="ECO:0000313" key="1">
    <source>
        <dbReference type="EMBL" id="MBX70168.1"/>
    </source>
</evidence>
<name>A0A2P2QTB5_RHIMU</name>